<sequence length="75" mass="8434">MGKAKSLKDKLYGAAVLKMSFRLRGDEASPAFRYVYPGVLRDLELDDEKVEQYIAENRESVEKAARGSTPEQGPR</sequence>
<protein>
    <submittedName>
        <fullName evidence="1">Uncharacterized protein</fullName>
    </submittedName>
</protein>
<evidence type="ECO:0000313" key="2">
    <source>
        <dbReference type="Proteomes" id="UP000182719"/>
    </source>
</evidence>
<gene>
    <name evidence="1" type="ORF">SAMN05444354_103365</name>
</gene>
<dbReference type="RefSeq" id="WP_075005950.1">
    <property type="nucleotide sequence ID" value="NZ_FOAP01000003.1"/>
</dbReference>
<name>A0A1H7LX03_STIAU</name>
<keyword evidence="2" id="KW-1185">Reference proteome</keyword>
<dbReference type="Proteomes" id="UP000182719">
    <property type="component" value="Unassembled WGS sequence"/>
</dbReference>
<accession>A0A1H7LX03</accession>
<dbReference type="AlphaFoldDB" id="A0A1H7LX03"/>
<dbReference type="OrthoDB" id="5517927at2"/>
<reference evidence="2" key="1">
    <citation type="submission" date="2016-10" db="EMBL/GenBank/DDBJ databases">
        <authorList>
            <person name="Varghese N."/>
            <person name="Submissions S."/>
        </authorList>
    </citation>
    <scope>NUCLEOTIDE SEQUENCE [LARGE SCALE GENOMIC DNA]</scope>
    <source>
        <strain evidence="2">DSM 17044</strain>
    </source>
</reference>
<organism evidence="1 2">
    <name type="scientific">Stigmatella aurantiaca</name>
    <dbReference type="NCBI Taxonomy" id="41"/>
    <lineage>
        <taxon>Bacteria</taxon>
        <taxon>Pseudomonadati</taxon>
        <taxon>Myxococcota</taxon>
        <taxon>Myxococcia</taxon>
        <taxon>Myxococcales</taxon>
        <taxon>Cystobacterineae</taxon>
        <taxon>Archangiaceae</taxon>
        <taxon>Stigmatella</taxon>
    </lineage>
</organism>
<dbReference type="EMBL" id="FOAP01000003">
    <property type="protein sequence ID" value="SEL03510.1"/>
    <property type="molecule type" value="Genomic_DNA"/>
</dbReference>
<proteinExistence type="predicted"/>
<evidence type="ECO:0000313" key="1">
    <source>
        <dbReference type="EMBL" id="SEL03510.1"/>
    </source>
</evidence>